<accession>A0ABQ5M2G2</accession>
<dbReference type="RefSeq" id="WP_346064774.1">
    <property type="nucleotide sequence ID" value="NZ_BRPJ01000019.1"/>
</dbReference>
<gene>
    <name evidence="10" type="ORF">LAD12857_10640</name>
</gene>
<dbReference type="InterPro" id="IPR001444">
    <property type="entry name" value="Flag_bb_rod_N"/>
</dbReference>
<keyword evidence="5" id="KW-0964">Secreted</keyword>
<feature type="domain" description="Flagellar basal-body/hook protein C-terminal" evidence="8">
    <location>
        <begin position="636"/>
        <end position="673"/>
    </location>
</feature>
<evidence type="ECO:0000259" key="7">
    <source>
        <dbReference type="Pfam" id="PF00460"/>
    </source>
</evidence>
<dbReference type="InterPro" id="IPR053927">
    <property type="entry name" value="FlgK_helical"/>
</dbReference>
<evidence type="ECO:0000256" key="6">
    <source>
        <dbReference type="ARBA" id="ARBA00023143"/>
    </source>
</evidence>
<feature type="domain" description="Flagellar hook-associated protein FlgK helical" evidence="9">
    <location>
        <begin position="102"/>
        <end position="362"/>
    </location>
</feature>
<evidence type="ECO:0000259" key="9">
    <source>
        <dbReference type="Pfam" id="PF22638"/>
    </source>
</evidence>
<evidence type="ECO:0000313" key="11">
    <source>
        <dbReference type="Proteomes" id="UP001419084"/>
    </source>
</evidence>
<comment type="caution">
    <text evidence="10">The sequence shown here is derived from an EMBL/GenBank/DDBJ whole genome shotgun (WGS) entry which is preliminary data.</text>
</comment>
<evidence type="ECO:0000259" key="8">
    <source>
        <dbReference type="Pfam" id="PF06429"/>
    </source>
</evidence>
<sequence length="680" mass="74081">MTRSTFSGFTIAQLAMTASQRALDVTGQNIANINTKGYTRQQVDLVSLNLRGAEPTSSNPGSKIGYGVEISGISQIRDPFLDVQYRNQIAKVGTADARQAVLDQLADVFDETDRDALKKALSDLSSSLDQLSSNANNSEFDSIVRSRCQVLLNYVHQKSADLKTTREETAYGLENTDIKTVNSLLSDIGELNDTIWKSQMLGNPSLELMDQRNSKLDDLASYLPISVSYKEVTIGTNAKYNYPVVTLNGSNGMSYELTAGEHGENFATFSMDQHMDLDGKLDGTVRISVIPAADYPAGVDVSSLKTDITDYLKDGSIKGTVDMLNKSGELDDPATDIRGLGYYEKIFDSFVQTFAKTFNDLNGNMQPYTGANVMPSTGAASPMITDGTQNAEFSFGFSNTIGNFLNGEKINFNGTEYTFGDGNGGTIAIGDTLDKSLENLASRLSTDFASLNVNSSSVPGQWIYNSSNKKLTWTSNLPMSSGTNITKDSIKFLNGNTINFLYKANPLNVKNFDLFKTSDGSNKFTAANVKINDDWMNNSIHIIASHDQNAGSTANDNILKMLKSLTDSRDFKYEYTTLDSGGGKTTSYIKFYTGNFSQCYSTLENNQGIDSSKNKAILDNHVSVVKQTSNNKDAVSGVSLDEEGINLMHYQKSFSAAARFMTTLDQALDVLINNTGVVGR</sequence>
<dbReference type="Pfam" id="PF00460">
    <property type="entry name" value="Flg_bb_rod"/>
    <property type="match status" value="1"/>
</dbReference>
<dbReference type="InterPro" id="IPR010930">
    <property type="entry name" value="Flg_bb/hook_C_dom"/>
</dbReference>
<reference evidence="10 11" key="1">
    <citation type="journal article" date="2024" name="Int. J. Syst. Evol. Microbiol.">
        <title>Lacrimispora brassicae sp. nov. isolated from fermented cabbage, and proposal of Clostridium indicum Gundawar et al. 2019 and Clostridium methoxybenzovorans Mechichi et al. 1999 as heterotypic synonyms of Lacrimispora amygdalina (Parshina et al. 2003) Haas and Blanchard 2020 and Lacrimispora indolis (McClung and McCoy 1957) Haas and Blanchard 2020, respectively.</title>
        <authorList>
            <person name="Kobayashi H."/>
            <person name="Tanizawa Y."/>
            <person name="Sakamoto M."/>
            <person name="Ohkuma M."/>
            <person name="Tohno M."/>
        </authorList>
    </citation>
    <scope>NUCLEOTIDE SEQUENCE [LARGE SCALE GENOMIC DNA]</scope>
    <source>
        <strain evidence="10 11">DSM 12857</strain>
    </source>
</reference>
<dbReference type="PANTHER" id="PTHR30033">
    <property type="entry name" value="FLAGELLAR HOOK-ASSOCIATED PROTEIN 1"/>
    <property type="match status" value="1"/>
</dbReference>
<evidence type="ECO:0000256" key="2">
    <source>
        <dbReference type="ARBA" id="ARBA00004613"/>
    </source>
</evidence>
<evidence type="ECO:0000256" key="3">
    <source>
        <dbReference type="ARBA" id="ARBA00009677"/>
    </source>
</evidence>
<dbReference type="Pfam" id="PF06429">
    <property type="entry name" value="Flg_bbr_C"/>
    <property type="match status" value="1"/>
</dbReference>
<evidence type="ECO:0000313" key="10">
    <source>
        <dbReference type="EMBL" id="GLB29141.1"/>
    </source>
</evidence>
<evidence type="ECO:0000256" key="4">
    <source>
        <dbReference type="ARBA" id="ARBA00016244"/>
    </source>
</evidence>
<evidence type="ECO:0000256" key="5">
    <source>
        <dbReference type="ARBA" id="ARBA00022525"/>
    </source>
</evidence>
<dbReference type="Proteomes" id="UP001419084">
    <property type="component" value="Unassembled WGS sequence"/>
</dbReference>
<dbReference type="Pfam" id="PF22638">
    <property type="entry name" value="FlgK_D1"/>
    <property type="match status" value="1"/>
</dbReference>
<keyword evidence="11" id="KW-1185">Reference proteome</keyword>
<comment type="similarity">
    <text evidence="3">Belongs to the flagella basal body rod proteins family.</text>
</comment>
<keyword evidence="6" id="KW-0975">Bacterial flagellum</keyword>
<proteinExistence type="inferred from homology"/>
<dbReference type="PANTHER" id="PTHR30033:SF1">
    <property type="entry name" value="FLAGELLAR HOOK-ASSOCIATED PROTEIN 1"/>
    <property type="match status" value="1"/>
</dbReference>
<organism evidence="10 11">
    <name type="scientific">Lacrimispora amygdalina</name>
    <dbReference type="NCBI Taxonomy" id="253257"/>
    <lineage>
        <taxon>Bacteria</taxon>
        <taxon>Bacillati</taxon>
        <taxon>Bacillota</taxon>
        <taxon>Clostridia</taxon>
        <taxon>Lachnospirales</taxon>
        <taxon>Lachnospiraceae</taxon>
        <taxon>Lacrimispora</taxon>
    </lineage>
</organism>
<dbReference type="InterPro" id="IPR002371">
    <property type="entry name" value="FlgK"/>
</dbReference>
<dbReference type="EMBL" id="BRPJ01000019">
    <property type="protein sequence ID" value="GLB29141.1"/>
    <property type="molecule type" value="Genomic_DNA"/>
</dbReference>
<feature type="domain" description="Flagellar basal body rod protein N-terminal" evidence="7">
    <location>
        <begin position="11"/>
        <end position="39"/>
    </location>
</feature>
<protein>
    <recommendedName>
        <fullName evidence="4">Flagellar hook-associated protein 1</fullName>
    </recommendedName>
</protein>
<comment type="subcellular location">
    <subcellularLocation>
        <location evidence="1">Bacterial flagellum</location>
    </subcellularLocation>
    <subcellularLocation>
        <location evidence="2">Secreted</location>
    </subcellularLocation>
</comment>
<name>A0ABQ5M2G2_9FIRM</name>
<evidence type="ECO:0000256" key="1">
    <source>
        <dbReference type="ARBA" id="ARBA00004365"/>
    </source>
</evidence>